<evidence type="ECO:0000256" key="5">
    <source>
        <dbReference type="ARBA" id="ARBA00023242"/>
    </source>
</evidence>
<keyword evidence="10" id="KW-1185">Reference proteome</keyword>
<dbReference type="GO" id="GO:0005634">
    <property type="term" value="C:nucleus"/>
    <property type="evidence" value="ECO:0007669"/>
    <property type="project" value="UniProtKB-SubCell"/>
</dbReference>
<evidence type="ECO:0000313" key="10">
    <source>
        <dbReference type="Proteomes" id="UP000326757"/>
    </source>
</evidence>
<feature type="coiled-coil region" evidence="6">
    <location>
        <begin position="216"/>
        <end position="250"/>
    </location>
</feature>
<dbReference type="GO" id="GO:0001228">
    <property type="term" value="F:DNA-binding transcription activator activity, RNA polymerase II-specific"/>
    <property type="evidence" value="ECO:0007669"/>
    <property type="project" value="TreeGrafter"/>
</dbReference>
<accession>A0A5N6JYZ9</accession>
<dbReference type="GO" id="GO:0000977">
    <property type="term" value="F:RNA polymerase II transcription regulatory region sequence-specific DNA binding"/>
    <property type="evidence" value="ECO:0007669"/>
    <property type="project" value="TreeGrafter"/>
</dbReference>
<evidence type="ECO:0000256" key="6">
    <source>
        <dbReference type="SAM" id="Coils"/>
    </source>
</evidence>
<name>A0A5N6JYZ9_MONLA</name>
<dbReference type="Proteomes" id="UP000326757">
    <property type="component" value="Unassembled WGS sequence"/>
</dbReference>
<comment type="subcellular location">
    <subcellularLocation>
        <location evidence="1">Nucleus</location>
    </subcellularLocation>
</comment>
<feature type="compositionally biased region" description="Low complexity" evidence="7">
    <location>
        <begin position="12"/>
        <end position="31"/>
    </location>
</feature>
<dbReference type="Pfam" id="PF07716">
    <property type="entry name" value="bZIP_2"/>
    <property type="match status" value="1"/>
</dbReference>
<comment type="caution">
    <text evidence="9">The sequence shown here is derived from an EMBL/GenBank/DDBJ whole genome shotgun (WGS) entry which is preliminary data.</text>
</comment>
<dbReference type="SMART" id="SM00338">
    <property type="entry name" value="BRLZ"/>
    <property type="match status" value="1"/>
</dbReference>
<feature type="domain" description="BZIP" evidence="8">
    <location>
        <begin position="198"/>
        <end position="261"/>
    </location>
</feature>
<proteinExistence type="predicted"/>
<dbReference type="PROSITE" id="PS50217">
    <property type="entry name" value="BZIP"/>
    <property type="match status" value="1"/>
</dbReference>
<dbReference type="AlphaFoldDB" id="A0A5N6JYZ9"/>
<sequence length="262" mass="28688">MDNSNEPLVNASSDSTHHSYPTTSSTSNSNDLQLSPCWDHNSSQFFHGYDLGSHVNAQCSTASVADTLFPVDTFTLPASQSPFQNSPDWWLPQTDSSFEFLTWNNSSIGEDVSIDSSFPIAAGTSLGNDNFMGQSDVGSIDSMPQSHSFLDNQTHRAISTDQSSPPSPNSKATTSQTQSSPPSPPSPNIKTPKTSSGTMSRVEKRKLNTLAARRYRQKRVDQMSSLEAALKEVERERDALKVRVAKLEGETDILKSLLRKKD</sequence>
<keyword evidence="6" id="KW-0175">Coiled coil</keyword>
<keyword evidence="4" id="KW-0804">Transcription</keyword>
<organism evidence="9 10">
    <name type="scientific">Monilinia laxa</name>
    <name type="common">Brown rot fungus</name>
    <name type="synonym">Sclerotinia laxa</name>
    <dbReference type="NCBI Taxonomy" id="61186"/>
    <lineage>
        <taxon>Eukaryota</taxon>
        <taxon>Fungi</taxon>
        <taxon>Dikarya</taxon>
        <taxon>Ascomycota</taxon>
        <taxon>Pezizomycotina</taxon>
        <taxon>Leotiomycetes</taxon>
        <taxon>Helotiales</taxon>
        <taxon>Sclerotiniaceae</taxon>
        <taxon>Monilinia</taxon>
    </lineage>
</organism>
<evidence type="ECO:0000313" key="9">
    <source>
        <dbReference type="EMBL" id="KAB8294240.1"/>
    </source>
</evidence>
<evidence type="ECO:0000256" key="4">
    <source>
        <dbReference type="ARBA" id="ARBA00023163"/>
    </source>
</evidence>
<dbReference type="PANTHER" id="PTHR13044">
    <property type="entry name" value="ACTIVATING TRANSCRIPTION FACTOR ATF 4/5"/>
    <property type="match status" value="1"/>
</dbReference>
<feature type="region of interest" description="Disordered" evidence="7">
    <location>
        <begin position="1"/>
        <end position="32"/>
    </location>
</feature>
<dbReference type="Gene3D" id="1.20.5.170">
    <property type="match status" value="1"/>
</dbReference>
<dbReference type="OrthoDB" id="2257100at2759"/>
<keyword evidence="3" id="KW-0238">DNA-binding</keyword>
<evidence type="ECO:0000256" key="7">
    <source>
        <dbReference type="SAM" id="MobiDB-lite"/>
    </source>
</evidence>
<keyword evidence="5" id="KW-0539">Nucleus</keyword>
<feature type="compositionally biased region" description="Low complexity" evidence="7">
    <location>
        <begin position="170"/>
        <end position="180"/>
    </location>
</feature>
<dbReference type="PANTHER" id="PTHR13044:SF38">
    <property type="entry name" value="BZIP DOMAIN-CONTAINING PROTEIN"/>
    <property type="match status" value="1"/>
</dbReference>
<gene>
    <name evidence="9" type="ORF">EYC80_009672</name>
</gene>
<keyword evidence="2" id="KW-0805">Transcription regulation</keyword>
<evidence type="ECO:0000256" key="1">
    <source>
        <dbReference type="ARBA" id="ARBA00004123"/>
    </source>
</evidence>
<dbReference type="InterPro" id="IPR046347">
    <property type="entry name" value="bZIP_sf"/>
</dbReference>
<evidence type="ECO:0000259" key="8">
    <source>
        <dbReference type="PROSITE" id="PS50217"/>
    </source>
</evidence>
<dbReference type="SUPFAM" id="SSF57959">
    <property type="entry name" value="Leucine zipper domain"/>
    <property type="match status" value="1"/>
</dbReference>
<feature type="compositionally biased region" description="Polar residues" evidence="7">
    <location>
        <begin position="1"/>
        <end position="11"/>
    </location>
</feature>
<dbReference type="EMBL" id="VIGI01000011">
    <property type="protein sequence ID" value="KAB8294240.1"/>
    <property type="molecule type" value="Genomic_DNA"/>
</dbReference>
<evidence type="ECO:0000256" key="3">
    <source>
        <dbReference type="ARBA" id="ARBA00023125"/>
    </source>
</evidence>
<reference evidence="9 10" key="1">
    <citation type="submission" date="2019-06" db="EMBL/GenBank/DDBJ databases">
        <title>Genome Sequence of the Brown Rot Fungal Pathogen Monilinia laxa.</title>
        <authorList>
            <person name="De Miccolis Angelini R.M."/>
            <person name="Landi L."/>
            <person name="Abate D."/>
            <person name="Pollastro S."/>
            <person name="Romanazzi G."/>
            <person name="Faretra F."/>
        </authorList>
    </citation>
    <scope>NUCLEOTIDE SEQUENCE [LARGE SCALE GENOMIC DNA]</scope>
    <source>
        <strain evidence="9 10">Mlax316</strain>
    </source>
</reference>
<evidence type="ECO:0000256" key="2">
    <source>
        <dbReference type="ARBA" id="ARBA00023015"/>
    </source>
</evidence>
<dbReference type="InterPro" id="IPR004827">
    <property type="entry name" value="bZIP"/>
</dbReference>
<dbReference type="CDD" id="cd12193">
    <property type="entry name" value="bZIP_GCN4"/>
    <property type="match status" value="1"/>
</dbReference>
<feature type="region of interest" description="Disordered" evidence="7">
    <location>
        <begin position="156"/>
        <end position="211"/>
    </location>
</feature>
<protein>
    <recommendedName>
        <fullName evidence="8">BZIP domain-containing protein</fullName>
    </recommendedName>
</protein>